<dbReference type="CDD" id="cd01942">
    <property type="entry name" value="ribokinase_group_A"/>
    <property type="match status" value="1"/>
</dbReference>
<evidence type="ECO:0000256" key="2">
    <source>
        <dbReference type="ARBA" id="ARBA00022679"/>
    </source>
</evidence>
<dbReference type="HOGENOM" id="CLU_027634_5_2_2"/>
<dbReference type="PROSITE" id="PS00583">
    <property type="entry name" value="PFKB_KINASES_1"/>
    <property type="match status" value="1"/>
</dbReference>
<dbReference type="PANTHER" id="PTHR10584:SF166">
    <property type="entry name" value="RIBOKINASE"/>
    <property type="match status" value="1"/>
</dbReference>
<dbReference type="PANTHER" id="PTHR10584">
    <property type="entry name" value="SUGAR KINASE"/>
    <property type="match status" value="1"/>
</dbReference>
<dbReference type="OrthoDB" id="26949at2157"/>
<dbReference type="Pfam" id="PF00294">
    <property type="entry name" value="PfkB"/>
    <property type="match status" value="1"/>
</dbReference>
<name>F8AMB9_METOI</name>
<evidence type="ECO:0000256" key="4">
    <source>
        <dbReference type="RuleBase" id="RU003704"/>
    </source>
</evidence>
<dbReference type="RefSeq" id="WP_013866994.1">
    <property type="nucleotide sequence ID" value="NC_015636.1"/>
</dbReference>
<protein>
    <submittedName>
        <fullName evidence="6">PfkB domain protein</fullName>
    </submittedName>
</protein>
<dbReference type="InterPro" id="IPR029056">
    <property type="entry name" value="Ribokinase-like"/>
</dbReference>
<dbReference type="GeneID" id="10772985"/>
<proteinExistence type="inferred from homology"/>
<feature type="domain" description="Carbohydrate kinase PfkB" evidence="5">
    <location>
        <begin position="18"/>
        <end position="301"/>
    </location>
</feature>
<dbReference type="STRING" id="647113.Metok_0835"/>
<dbReference type="InterPro" id="IPR011611">
    <property type="entry name" value="PfkB_dom"/>
</dbReference>
<dbReference type="KEGG" id="mok:Metok_0835"/>
<organism evidence="6 7">
    <name type="scientific">Methanothermococcus okinawensis (strain DSM 14208 / JCM 11175 / IH1)</name>
    <dbReference type="NCBI Taxonomy" id="647113"/>
    <lineage>
        <taxon>Archaea</taxon>
        <taxon>Methanobacteriati</taxon>
        <taxon>Methanobacteriota</taxon>
        <taxon>Methanomada group</taxon>
        <taxon>Methanococci</taxon>
        <taxon>Methanococcales</taxon>
        <taxon>Methanococcaceae</taxon>
        <taxon>Methanothermococcus</taxon>
    </lineage>
</organism>
<reference evidence="6" key="1">
    <citation type="submission" date="2011-05" db="EMBL/GenBank/DDBJ databases">
        <title>Complete sequence of chromosome of Methanothermococcus okinawensis IH1.</title>
        <authorList>
            <consortium name="US DOE Joint Genome Institute"/>
            <person name="Lucas S."/>
            <person name="Han J."/>
            <person name="Lapidus A."/>
            <person name="Cheng J.-F."/>
            <person name="Goodwin L."/>
            <person name="Pitluck S."/>
            <person name="Peters L."/>
            <person name="Mikhailova N."/>
            <person name="Held B."/>
            <person name="Han C."/>
            <person name="Tapia R."/>
            <person name="Land M."/>
            <person name="Hauser L."/>
            <person name="Kyrpides N."/>
            <person name="Ivanova N."/>
            <person name="Pagani I."/>
            <person name="Sieprawska-Lupa M."/>
            <person name="Takai K."/>
            <person name="Miyazaki J."/>
            <person name="Whitman W."/>
            <person name="Woyke T."/>
        </authorList>
    </citation>
    <scope>NUCLEOTIDE SEQUENCE [LARGE SCALE GENOMIC DNA]</scope>
    <source>
        <strain evidence="6">IH1</strain>
    </source>
</reference>
<dbReference type="SUPFAM" id="SSF53613">
    <property type="entry name" value="Ribokinase-like"/>
    <property type="match status" value="1"/>
</dbReference>
<dbReference type="GO" id="GO:0016301">
    <property type="term" value="F:kinase activity"/>
    <property type="evidence" value="ECO:0007669"/>
    <property type="project" value="UniProtKB-KW"/>
</dbReference>
<evidence type="ECO:0000259" key="5">
    <source>
        <dbReference type="Pfam" id="PF00294"/>
    </source>
</evidence>
<evidence type="ECO:0000256" key="1">
    <source>
        <dbReference type="ARBA" id="ARBA00010688"/>
    </source>
</evidence>
<dbReference type="AlphaFoldDB" id="F8AMB9"/>
<dbReference type="PRINTS" id="PR00990">
    <property type="entry name" value="RIBOKINASE"/>
</dbReference>
<dbReference type="Gene3D" id="3.40.1190.20">
    <property type="match status" value="1"/>
</dbReference>
<dbReference type="GO" id="GO:0006796">
    <property type="term" value="P:phosphate-containing compound metabolic process"/>
    <property type="evidence" value="ECO:0007669"/>
    <property type="project" value="UniProtKB-ARBA"/>
</dbReference>
<gene>
    <name evidence="6" type="ordered locus">Metok_0835</name>
</gene>
<dbReference type="PROSITE" id="PS00584">
    <property type="entry name" value="PFKB_KINASES_2"/>
    <property type="match status" value="1"/>
</dbReference>
<accession>F8AMB9</accession>
<dbReference type="InterPro" id="IPR002139">
    <property type="entry name" value="Ribo/fructo_kinase"/>
</dbReference>
<keyword evidence="3 4" id="KW-0418">Kinase</keyword>
<dbReference type="EMBL" id="CP002792">
    <property type="protein sequence ID" value="AEH06809.1"/>
    <property type="molecule type" value="Genomic_DNA"/>
</dbReference>
<dbReference type="InterPro" id="IPR002173">
    <property type="entry name" value="Carboh/pur_kinase_PfkB_CS"/>
</dbReference>
<evidence type="ECO:0000313" key="7">
    <source>
        <dbReference type="Proteomes" id="UP000009296"/>
    </source>
</evidence>
<sequence>MGEYIDADEAIVEKINNKKIISVGHIALDYIFNVEKFPEPNTSVQIPSAKKYYGGAACNVSVGVAKLGLKSGIVSCVGYDFINSGYHSYLKHLNIDISGVYHSDEEETPKAWIFTDPNNNQITFFLWGAAKHYKELNPPTFDVDIVHLATGDPKFNMKCAEKAKDSRTLVSFDPGQDLPLYSKEDMESMIKYVDFMFMNNHEYERVLKLLDVKQDKFIEKINTLIITYGKDGSIIYHDGNSIKVPAIPTNVIDPTGAGDSYRAGFLTAYLKGYDLKDCGIIASCVASFVVEKRGCQTNLPSWDSVIGRLKENGILIQ</sequence>
<evidence type="ECO:0000313" key="6">
    <source>
        <dbReference type="EMBL" id="AEH06809.1"/>
    </source>
</evidence>
<dbReference type="eggNOG" id="arCOG00014">
    <property type="taxonomic scope" value="Archaea"/>
</dbReference>
<keyword evidence="7" id="KW-1185">Reference proteome</keyword>
<evidence type="ECO:0000256" key="3">
    <source>
        <dbReference type="ARBA" id="ARBA00022777"/>
    </source>
</evidence>
<dbReference type="Proteomes" id="UP000009296">
    <property type="component" value="Chromosome"/>
</dbReference>
<keyword evidence="2 4" id="KW-0808">Transferase</keyword>
<comment type="similarity">
    <text evidence="1 4">Belongs to the carbohydrate kinase PfkB family.</text>
</comment>